<feature type="region of interest" description="Disordered" evidence="2">
    <location>
        <begin position="53"/>
        <end position="81"/>
    </location>
</feature>
<organism evidence="4 5">
    <name type="scientific">Sporothrix curviconia</name>
    <dbReference type="NCBI Taxonomy" id="1260050"/>
    <lineage>
        <taxon>Eukaryota</taxon>
        <taxon>Fungi</taxon>
        <taxon>Dikarya</taxon>
        <taxon>Ascomycota</taxon>
        <taxon>Pezizomycotina</taxon>
        <taxon>Sordariomycetes</taxon>
        <taxon>Sordariomycetidae</taxon>
        <taxon>Ophiostomatales</taxon>
        <taxon>Ophiostomataceae</taxon>
        <taxon>Sporothrix</taxon>
    </lineage>
</organism>
<keyword evidence="5" id="KW-1185">Reference proteome</keyword>
<dbReference type="EMBL" id="CAWUHB010000003">
    <property type="protein sequence ID" value="CAK7210566.1"/>
    <property type="molecule type" value="Genomic_DNA"/>
</dbReference>
<evidence type="ECO:0000313" key="4">
    <source>
        <dbReference type="EMBL" id="CAK7210566.1"/>
    </source>
</evidence>
<feature type="region of interest" description="Disordered" evidence="2">
    <location>
        <begin position="527"/>
        <end position="605"/>
    </location>
</feature>
<dbReference type="InterPro" id="IPR036864">
    <property type="entry name" value="Zn2-C6_fun-type_DNA-bd_sf"/>
</dbReference>
<dbReference type="Proteomes" id="UP001642405">
    <property type="component" value="Unassembled WGS sequence"/>
</dbReference>
<dbReference type="PROSITE" id="PS50048">
    <property type="entry name" value="ZN2_CY6_FUNGAL_2"/>
    <property type="match status" value="1"/>
</dbReference>
<keyword evidence="1" id="KW-0539">Nucleus</keyword>
<feature type="compositionally biased region" description="Low complexity" evidence="2">
    <location>
        <begin position="527"/>
        <end position="544"/>
    </location>
</feature>
<feature type="region of interest" description="Disordered" evidence="2">
    <location>
        <begin position="184"/>
        <end position="204"/>
    </location>
</feature>
<dbReference type="SUPFAM" id="SSF57701">
    <property type="entry name" value="Zn2/Cys6 DNA-binding domain"/>
    <property type="match status" value="1"/>
</dbReference>
<dbReference type="SMART" id="SM00066">
    <property type="entry name" value="GAL4"/>
    <property type="match status" value="1"/>
</dbReference>
<dbReference type="PANTHER" id="PTHR47431">
    <property type="entry name" value="ZN(II)2CYS6 TRANSCRIPTION FACTOR (EUROFUNG)-RELATED"/>
    <property type="match status" value="1"/>
</dbReference>
<feature type="compositionally biased region" description="Low complexity" evidence="2">
    <location>
        <begin position="577"/>
        <end position="602"/>
    </location>
</feature>
<feature type="compositionally biased region" description="Low complexity" evidence="2">
    <location>
        <begin position="618"/>
        <end position="645"/>
    </location>
</feature>
<protein>
    <recommendedName>
        <fullName evidence="3">Zn(2)-C6 fungal-type domain-containing protein</fullName>
    </recommendedName>
</protein>
<proteinExistence type="predicted"/>
<evidence type="ECO:0000259" key="3">
    <source>
        <dbReference type="PROSITE" id="PS50048"/>
    </source>
</evidence>
<dbReference type="InterPro" id="IPR001138">
    <property type="entry name" value="Zn2Cys6_DnaBD"/>
</dbReference>
<reference evidence="4 5" key="1">
    <citation type="submission" date="2024-01" db="EMBL/GenBank/DDBJ databases">
        <authorList>
            <person name="Allen C."/>
            <person name="Tagirdzhanova G."/>
        </authorList>
    </citation>
    <scope>NUCLEOTIDE SEQUENCE [LARGE SCALE GENOMIC DNA]</scope>
</reference>
<accession>A0ABP0ATI3</accession>
<evidence type="ECO:0000256" key="2">
    <source>
        <dbReference type="SAM" id="MobiDB-lite"/>
    </source>
</evidence>
<dbReference type="Gene3D" id="4.10.240.10">
    <property type="entry name" value="Zn(2)-C6 fungal-type DNA-binding domain"/>
    <property type="match status" value="1"/>
</dbReference>
<dbReference type="CDD" id="cd12148">
    <property type="entry name" value="fungal_TF_MHR"/>
    <property type="match status" value="1"/>
</dbReference>
<gene>
    <name evidence="4" type="ORF">SCUCBS95973_000829</name>
</gene>
<dbReference type="CDD" id="cd00067">
    <property type="entry name" value="GAL4"/>
    <property type="match status" value="1"/>
</dbReference>
<evidence type="ECO:0000256" key="1">
    <source>
        <dbReference type="ARBA" id="ARBA00023242"/>
    </source>
</evidence>
<feature type="compositionally biased region" description="Basic residues" evidence="2">
    <location>
        <begin position="54"/>
        <end position="66"/>
    </location>
</feature>
<feature type="domain" description="Zn(2)-C6 fungal-type" evidence="3">
    <location>
        <begin position="23"/>
        <end position="52"/>
    </location>
</feature>
<feature type="region of interest" description="Disordered" evidence="2">
    <location>
        <begin position="258"/>
        <end position="284"/>
    </location>
</feature>
<dbReference type="PROSITE" id="PS00463">
    <property type="entry name" value="ZN2_CY6_FUNGAL_1"/>
    <property type="match status" value="1"/>
</dbReference>
<feature type="region of interest" description="Disordered" evidence="2">
    <location>
        <begin position="618"/>
        <end position="654"/>
    </location>
</feature>
<name>A0ABP0ATI3_9PEZI</name>
<comment type="caution">
    <text evidence="4">The sequence shown here is derived from an EMBL/GenBank/DDBJ whole genome shotgun (WGS) entry which is preliminary data.</text>
</comment>
<evidence type="ECO:0000313" key="5">
    <source>
        <dbReference type="Proteomes" id="UP001642405"/>
    </source>
</evidence>
<dbReference type="Pfam" id="PF00172">
    <property type="entry name" value="Zn_clus"/>
    <property type="match status" value="1"/>
</dbReference>
<sequence length="785" mass="85731">MAEVDAQPRVVRRKFATPPVKLACLSCRASRTRCDGGRPCTSCQTKNNECVYRPSRRGGPRIRKKPLNTSPPREASNVPPQQEVEGLLFSDPSQNPVDLQNYIDPGAGLGQLPDMPQDSDFIFDSLFPSAFSTSVFDDVPLAQGMLPVQPKVGPLVRTYRSDRTLLQAYYCWIHPYVPILPPPETSPSIDEPFSLSQNEPSLEEDFEPSTPVALALSAVLALIPCPGDNNPAAPDSILFRRKCAQFFAQSAIESIEAESEIPDSATEPHKALESSPPPADRAPFHPRVPVELESIIALNLLSIYEYAQRGNIKKMRIRAGQALMEAMASFSLHTQTDDSDFFAEAKRRVWWMTYVCATQSSIVSNTPPPLELYNASFTTKYPTLDIDPEAWPVFIESQQAILASTQFVIELNKVLATQGDMEPMYRKMIDLENRIAPMVERADMWTFSGNLAPVVDPAETCLVRSLRNMARIKLNSARIKVHRYCAFYDVPVFNGRHCDLKSTTGTAPDTYEPLLWPSCSCSPPSSLHSASNSLNHSHSATNSARATGTGSPESSTYVSSLGSPPKTTGASPTASGQQPLQTQQQLQQHQKHIQQQQAQQHHGQVESATMMVAAISGISGHSSSSSSTVNKSNSNSNSNSNSSNGTTAMQPPFSSHHSAKICLRSALNIAGGFDGLPYPNPTGQYGLDIGFLSTTSPIVAPRMLPSFVCCAMQGAYVFLSIYRKTKVLQPSASSNGYLLSMLLNLQRGLTSILASLENYATAFEALRSMRDQIRFSAESLIGLEA</sequence>
<feature type="compositionally biased region" description="Polar residues" evidence="2">
    <location>
        <begin position="545"/>
        <end position="576"/>
    </location>
</feature>
<dbReference type="PANTHER" id="PTHR47431:SF5">
    <property type="entry name" value="ZN(II)2CYS6 TRANSCRIPTION FACTOR (EUROFUNG)"/>
    <property type="match status" value="1"/>
</dbReference>